<gene>
    <name evidence="4" type="ORF">HNQ55_000471</name>
</gene>
<dbReference type="GO" id="GO:0004252">
    <property type="term" value="F:serine-type endopeptidase activity"/>
    <property type="evidence" value="ECO:0007669"/>
    <property type="project" value="TreeGrafter"/>
</dbReference>
<reference evidence="4 5" key="1">
    <citation type="submission" date="2020-08" db="EMBL/GenBank/DDBJ databases">
        <title>Genomic Encyclopedia of Type Strains, Phase IV (KMG-IV): sequencing the most valuable type-strain genomes for metagenomic binning, comparative biology and taxonomic classification.</title>
        <authorList>
            <person name="Goeker M."/>
        </authorList>
    </citation>
    <scope>NUCLEOTIDE SEQUENCE [LARGE SCALE GENOMIC DNA]</scope>
    <source>
        <strain evidence="4 5">DSM 26287</strain>
    </source>
</reference>
<protein>
    <submittedName>
        <fullName evidence="4">Dipeptidyl aminopeptidase/acylaminoacyl peptidase</fullName>
    </submittedName>
</protein>
<feature type="chain" id="PRO_5031239021" evidence="2">
    <location>
        <begin position="20"/>
        <end position="807"/>
    </location>
</feature>
<accession>A0A7X0TSC9</accession>
<proteinExistence type="predicted"/>
<keyword evidence="4" id="KW-0645">Protease</keyword>
<keyword evidence="4" id="KW-0031">Aminopeptidase</keyword>
<dbReference type="Proteomes" id="UP000537141">
    <property type="component" value="Unassembled WGS sequence"/>
</dbReference>
<dbReference type="SUPFAM" id="SSF53474">
    <property type="entry name" value="alpha/beta-Hydrolases"/>
    <property type="match status" value="1"/>
</dbReference>
<feature type="domain" description="Peptidase S9 prolyl oligopeptidase catalytic" evidence="3">
    <location>
        <begin position="644"/>
        <end position="797"/>
    </location>
</feature>
<dbReference type="PANTHER" id="PTHR42776">
    <property type="entry name" value="SERINE PEPTIDASE S9 FAMILY MEMBER"/>
    <property type="match status" value="1"/>
</dbReference>
<comment type="caution">
    <text evidence="4">The sequence shown here is derived from an EMBL/GenBank/DDBJ whole genome shotgun (WGS) entry which is preliminary data.</text>
</comment>
<organism evidence="4 5">
    <name type="scientific">Thalassotalea piscium</name>
    <dbReference type="NCBI Taxonomy" id="1230533"/>
    <lineage>
        <taxon>Bacteria</taxon>
        <taxon>Pseudomonadati</taxon>
        <taxon>Pseudomonadota</taxon>
        <taxon>Gammaproteobacteria</taxon>
        <taxon>Alteromonadales</taxon>
        <taxon>Colwelliaceae</taxon>
        <taxon>Thalassotalea</taxon>
    </lineage>
</organism>
<dbReference type="RefSeq" id="WP_184422112.1">
    <property type="nucleotide sequence ID" value="NZ_AP027362.1"/>
</dbReference>
<name>A0A7X0TSC9_9GAMM</name>
<dbReference type="GO" id="GO:0004177">
    <property type="term" value="F:aminopeptidase activity"/>
    <property type="evidence" value="ECO:0007669"/>
    <property type="project" value="UniProtKB-KW"/>
</dbReference>
<feature type="signal peptide" evidence="2">
    <location>
        <begin position="1"/>
        <end position="19"/>
    </location>
</feature>
<dbReference type="EMBL" id="JACHHU010000002">
    <property type="protein sequence ID" value="MBB6541996.1"/>
    <property type="molecule type" value="Genomic_DNA"/>
</dbReference>
<evidence type="ECO:0000313" key="5">
    <source>
        <dbReference type="Proteomes" id="UP000537141"/>
    </source>
</evidence>
<sequence length="807" mass="90309">MKRLLLILITVFISQSVFADSGFKVPPKQLADLVDAPRQPGVTISPDKKWVALLARPGAKSIEELAQEEVKLAGLRINTSIFAPSRSSGYTGITLKEVNGDKQITVKNLPAGKIMSVSFSPNSEYLAFIVENKQGLTLWSYNLKKNKTKQVSKKTINASLGGTKYRWKRDSTGFYTRLTVAKASEKPQMSLAAIEPVIQVTSGKKAAVRTYSNLLKTPYDEALLEFLANSQLAEIKLSGKITTLGKVAMYKGFSISPDGKYLLVSQIKKPFSYLVPASRFPLETQVWTTKGKLVTQVADLASGENIPKGFDSVREGRRNVSWRSDVASTLVWAEAQDGGNMNVDVGYHDHVYTWASPFTGDPELLQKVERRFSNITWGNNTFATISDWRFSDRQFREWKFNPSDSKDQKVLFQERSYNDRYSDPGSFVMQRNQFGLNVIKTFNNNNSVYLTGNGASSQGNIPFLNQFDFSTKKVTNLWQSQAPYYERVVLVLNDQADKVMTLRESTTEQPNFFVRDLSKNTLTQFTDFPHPTPAFVGISKEKLTYTRNDGVELSGTLYLPAGYDKSQGPLPTLIWAYPREYKDKAVAGQVSDSPYEFVRVSYWGPMPHLAQGFAVFSGAKMPIVGFDDALPNDTFREQLVASAQAAVDVLVEKGVTDKNRIAIAGHSYGAFMVANLLAHSDLFKAGIARSGAYNRTLTPFGFQGEERSFWEGQQAYASMSPFFHAEKINEPMLMIHGKEDPNSGTFPMQSERMFAALKGLGGNARLVMLPHEQHGYRARESLLHMLWEQHQWLEKYVATADSDAKKH</sequence>
<keyword evidence="5" id="KW-1185">Reference proteome</keyword>
<dbReference type="InterPro" id="IPR029058">
    <property type="entry name" value="AB_hydrolase_fold"/>
</dbReference>
<evidence type="ECO:0000256" key="2">
    <source>
        <dbReference type="SAM" id="SignalP"/>
    </source>
</evidence>
<evidence type="ECO:0000313" key="4">
    <source>
        <dbReference type="EMBL" id="MBB6541996.1"/>
    </source>
</evidence>
<evidence type="ECO:0000259" key="3">
    <source>
        <dbReference type="Pfam" id="PF00326"/>
    </source>
</evidence>
<evidence type="ECO:0000256" key="1">
    <source>
        <dbReference type="ARBA" id="ARBA00022801"/>
    </source>
</evidence>
<dbReference type="AlphaFoldDB" id="A0A7X0TSC9"/>
<dbReference type="GO" id="GO:0006508">
    <property type="term" value="P:proteolysis"/>
    <property type="evidence" value="ECO:0007669"/>
    <property type="project" value="InterPro"/>
</dbReference>
<dbReference type="Pfam" id="PF00326">
    <property type="entry name" value="Peptidase_S9"/>
    <property type="match status" value="1"/>
</dbReference>
<keyword evidence="1" id="KW-0378">Hydrolase</keyword>
<dbReference type="InterPro" id="IPR001375">
    <property type="entry name" value="Peptidase_S9_cat"/>
</dbReference>
<keyword evidence="2" id="KW-0732">Signal</keyword>
<dbReference type="Gene3D" id="3.40.50.1820">
    <property type="entry name" value="alpha/beta hydrolase"/>
    <property type="match status" value="1"/>
</dbReference>
<dbReference type="PANTHER" id="PTHR42776:SF28">
    <property type="entry name" value="GLUTAMYL ENDOPEPTIDASE, CHLOROPLASTIC-RELATED"/>
    <property type="match status" value="1"/>
</dbReference>
<dbReference type="SUPFAM" id="SSF82171">
    <property type="entry name" value="DPP6 N-terminal domain-like"/>
    <property type="match status" value="1"/>
</dbReference>